<proteinExistence type="predicted"/>
<protein>
    <submittedName>
        <fullName evidence="2">Type I site-specific deoxyribonuclease, HsdR family</fullName>
    </submittedName>
</protein>
<dbReference type="InterPro" id="IPR021810">
    <property type="entry name" value="T1RH-like_C"/>
</dbReference>
<accession>K1V008</accession>
<organism evidence="2">
    <name type="scientific">human gut metagenome</name>
    <dbReference type="NCBI Taxonomy" id="408170"/>
    <lineage>
        <taxon>unclassified sequences</taxon>
        <taxon>metagenomes</taxon>
        <taxon>organismal metagenomes</taxon>
    </lineage>
</organism>
<evidence type="ECO:0000313" key="2">
    <source>
        <dbReference type="EMBL" id="EKC77181.1"/>
    </source>
</evidence>
<dbReference type="Pfam" id="PF11867">
    <property type="entry name" value="T1RH-like_C"/>
    <property type="match status" value="1"/>
</dbReference>
<name>K1V008_9ZZZZ</name>
<gene>
    <name evidence="2" type="ORF">LEA_04308</name>
</gene>
<dbReference type="EMBL" id="AJWY01002839">
    <property type="protein sequence ID" value="EKC77181.1"/>
    <property type="molecule type" value="Genomic_DNA"/>
</dbReference>
<evidence type="ECO:0000259" key="1">
    <source>
        <dbReference type="Pfam" id="PF11867"/>
    </source>
</evidence>
<reference evidence="2" key="1">
    <citation type="journal article" date="2013" name="Environ. Microbiol.">
        <title>Microbiota from the distal guts of lean and obese adolescents exhibit partial functional redundancy besides clear differences in community structure.</title>
        <authorList>
            <person name="Ferrer M."/>
            <person name="Ruiz A."/>
            <person name="Lanza F."/>
            <person name="Haange S.B."/>
            <person name="Oberbach A."/>
            <person name="Till H."/>
            <person name="Bargiela R."/>
            <person name="Campoy C."/>
            <person name="Segura M.T."/>
            <person name="Richter M."/>
            <person name="von Bergen M."/>
            <person name="Seifert J."/>
            <person name="Suarez A."/>
        </authorList>
    </citation>
    <scope>NUCLEOTIDE SEQUENCE</scope>
</reference>
<feature type="domain" description="Type I restriction enzyme HindI endonuclease subunit-like C-terminal" evidence="1">
    <location>
        <begin position="18"/>
        <end position="67"/>
    </location>
</feature>
<sequence>MNDYTARDKKNYGDTDVSKAAYPKFLEKLSICRDLFHGFSYEKFMTGSDLDRAKLISGGVNFILGKSVAEYELPDMRRHRMCLSKKPCFSSRHFRCAAAW</sequence>
<comment type="caution">
    <text evidence="2">The sequence shown here is derived from an EMBL/GenBank/DDBJ whole genome shotgun (WGS) entry which is preliminary data.</text>
</comment>
<dbReference type="AlphaFoldDB" id="K1V008"/>